<name>A0A6G0XFB5_9STRA</name>
<dbReference type="Proteomes" id="UP000481153">
    <property type="component" value="Unassembled WGS sequence"/>
</dbReference>
<keyword evidence="3" id="KW-1185">Reference proteome</keyword>
<accession>A0A6G0XFB5</accession>
<evidence type="ECO:0000313" key="2">
    <source>
        <dbReference type="EMBL" id="KAF0738732.1"/>
    </source>
</evidence>
<dbReference type="EMBL" id="VJMJ01000070">
    <property type="protein sequence ID" value="KAF0738732.1"/>
    <property type="molecule type" value="Genomic_DNA"/>
</dbReference>
<feature type="region of interest" description="Disordered" evidence="1">
    <location>
        <begin position="1"/>
        <end position="41"/>
    </location>
</feature>
<feature type="compositionally biased region" description="Basic and acidic residues" evidence="1">
    <location>
        <begin position="129"/>
        <end position="141"/>
    </location>
</feature>
<dbReference type="VEuPathDB" id="FungiDB:AeMF1_000298"/>
<organism evidence="2 3">
    <name type="scientific">Aphanomyces euteiches</name>
    <dbReference type="NCBI Taxonomy" id="100861"/>
    <lineage>
        <taxon>Eukaryota</taxon>
        <taxon>Sar</taxon>
        <taxon>Stramenopiles</taxon>
        <taxon>Oomycota</taxon>
        <taxon>Saprolegniomycetes</taxon>
        <taxon>Saprolegniales</taxon>
        <taxon>Verrucalvaceae</taxon>
        <taxon>Aphanomyces</taxon>
    </lineage>
</organism>
<evidence type="ECO:0000313" key="3">
    <source>
        <dbReference type="Proteomes" id="UP000481153"/>
    </source>
</evidence>
<comment type="caution">
    <text evidence="2">The sequence shown here is derived from an EMBL/GenBank/DDBJ whole genome shotgun (WGS) entry which is preliminary data.</text>
</comment>
<evidence type="ECO:0000256" key="1">
    <source>
        <dbReference type="SAM" id="MobiDB-lite"/>
    </source>
</evidence>
<gene>
    <name evidence="2" type="ORF">Ae201684_005351</name>
</gene>
<reference evidence="2 3" key="1">
    <citation type="submission" date="2019-07" db="EMBL/GenBank/DDBJ databases">
        <title>Genomics analysis of Aphanomyces spp. identifies a new class of oomycete effector associated with host adaptation.</title>
        <authorList>
            <person name="Gaulin E."/>
        </authorList>
    </citation>
    <scope>NUCLEOTIDE SEQUENCE [LARGE SCALE GENOMIC DNA]</scope>
    <source>
        <strain evidence="2 3">ATCC 201684</strain>
    </source>
</reference>
<proteinExistence type="predicted"/>
<dbReference type="AlphaFoldDB" id="A0A6G0XFB5"/>
<sequence>MNESKPPPPASPSLPPRLERPRVHGQSGHIGQEVLSPRPSSLGVTIDVNESTWLRDDDFIYEAYNRAANAKKAKSSGPALPRSVQNALLHKQCTETIEHCKRTLQERRDQMAALSLPFTPLRKKPSSLRKQDLTTPDKVKPPFDSTLSPVLTHDTATTSVTPTDDVCKRLSFADATEDSTKSSPAHLDDTTSNLTAFSNAFI</sequence>
<feature type="compositionally biased region" description="Pro residues" evidence="1">
    <location>
        <begin position="1"/>
        <end position="15"/>
    </location>
</feature>
<feature type="region of interest" description="Disordered" evidence="1">
    <location>
        <begin position="124"/>
        <end position="147"/>
    </location>
</feature>
<protein>
    <submittedName>
        <fullName evidence="2">Uncharacterized protein</fullName>
    </submittedName>
</protein>